<comment type="caution">
    <text evidence="1">The sequence shown here is derived from an EMBL/GenBank/DDBJ whole genome shotgun (WGS) entry which is preliminary data.</text>
</comment>
<dbReference type="HOGENOM" id="CLU_009583_14_1_5"/>
<gene>
    <name evidence="1" type="ORF">BN77_3410</name>
</gene>
<reference evidence="1 2" key="1">
    <citation type="journal article" date="2013" name="Genome Announc.">
        <title>Draft Genome Sequence of Rhizobium mesoamericanum STM3625, a Nitrogen-Fixing Symbiont of Mimosa pudica Isolated in French Guiana (South America).</title>
        <authorList>
            <person name="Moulin L."/>
            <person name="Mornico D."/>
            <person name="Melkonian R."/>
            <person name="Klonowska A."/>
        </authorList>
    </citation>
    <scope>NUCLEOTIDE SEQUENCE [LARGE SCALE GENOMIC DNA]</scope>
    <source>
        <strain evidence="1 2">STM3625</strain>
    </source>
</reference>
<dbReference type="Pfam" id="PF13692">
    <property type="entry name" value="Glyco_trans_1_4"/>
    <property type="match status" value="1"/>
</dbReference>
<keyword evidence="2" id="KW-1185">Reference proteome</keyword>
<dbReference type="EMBL" id="CANI01000022">
    <property type="protein sequence ID" value="CCM76216.1"/>
    <property type="molecule type" value="Genomic_DNA"/>
</dbReference>
<dbReference type="eggNOG" id="COG0438">
    <property type="taxonomic scope" value="Bacteria"/>
</dbReference>
<protein>
    <submittedName>
        <fullName evidence="1">Putative Glycosyl transferase</fullName>
    </submittedName>
</protein>
<proteinExistence type="predicted"/>
<evidence type="ECO:0000313" key="2">
    <source>
        <dbReference type="Proteomes" id="UP000009319"/>
    </source>
</evidence>
<evidence type="ECO:0000313" key="1">
    <source>
        <dbReference type="EMBL" id="CCM76216.1"/>
    </source>
</evidence>
<dbReference type="CDD" id="cd03801">
    <property type="entry name" value="GT4_PimA-like"/>
    <property type="match status" value="1"/>
</dbReference>
<keyword evidence="1" id="KW-0808">Transferase</keyword>
<dbReference type="Proteomes" id="UP000009319">
    <property type="component" value="Unassembled WGS sequence"/>
</dbReference>
<dbReference type="SUPFAM" id="SSF53756">
    <property type="entry name" value="UDP-Glycosyltransferase/glycogen phosphorylase"/>
    <property type="match status" value="1"/>
</dbReference>
<organism evidence="1 2">
    <name type="scientific">Rhizobium mesoamericanum STM3625</name>
    <dbReference type="NCBI Taxonomy" id="1211777"/>
    <lineage>
        <taxon>Bacteria</taxon>
        <taxon>Pseudomonadati</taxon>
        <taxon>Pseudomonadota</taxon>
        <taxon>Alphaproteobacteria</taxon>
        <taxon>Hyphomicrobiales</taxon>
        <taxon>Rhizobiaceae</taxon>
        <taxon>Rhizobium/Agrobacterium group</taxon>
        <taxon>Rhizobium</taxon>
    </lineage>
</organism>
<dbReference type="RefSeq" id="WP_007533700.1">
    <property type="nucleotide sequence ID" value="NZ_HF536772.1"/>
</dbReference>
<name>K0PI93_9HYPH</name>
<accession>K0PI93</accession>
<dbReference type="AlphaFoldDB" id="K0PI93"/>
<dbReference type="STRING" id="1211777.BN77_3410"/>
<dbReference type="GO" id="GO:0016740">
    <property type="term" value="F:transferase activity"/>
    <property type="evidence" value="ECO:0007669"/>
    <property type="project" value="UniProtKB-KW"/>
</dbReference>
<dbReference type="Gene3D" id="3.40.50.2000">
    <property type="entry name" value="Glycogen Phosphorylase B"/>
    <property type="match status" value="1"/>
</dbReference>
<sequence length="356" mass="38955">MTCHIVAIGPFPPPQNGPSSATKGMIVCLSEANSIAVCNIGPPSGKLSLLKQPIRFSRALSACLQLFVDRTHGDRICYLACDGGSGLIYTSLVVLFARLLAYPVYLHHHSFNYIDRPKLLMRSILTLGGRQLRHIFPCDIMRDNFADTYGRRIRSSLISNAALVAPQEERDEPKERTHLVMGMLGNLSREKGLDTFLDLARQARNESLPIKAILAGPAGASERATIDGAVAELGDMLEYRSPLYDNAKAAFYRELDVFVFPTTDSNDAQPLVIFEAKAAGNAVISCDRGCIRKQLDESDLLIPSGGDFIPTALAWLSGMSPGPALERRRKAIQQAYKTRHAKARAAVKALLDFDEA</sequence>